<evidence type="ECO:0000313" key="1">
    <source>
        <dbReference type="EMBL" id="URN95988.1"/>
    </source>
</evidence>
<dbReference type="PIRSF" id="PIRSF011576">
    <property type="entry name" value="YabP"/>
    <property type="match status" value="1"/>
</dbReference>
<accession>A0A9J6ZIW6</accession>
<dbReference type="InterPro" id="IPR022476">
    <property type="entry name" value="Spore_YabP/YqfC"/>
</dbReference>
<organism evidence="1 2">
    <name type="scientific">Candidatus Pristimantibacillus lignocellulolyticus</name>
    <dbReference type="NCBI Taxonomy" id="2994561"/>
    <lineage>
        <taxon>Bacteria</taxon>
        <taxon>Bacillati</taxon>
        <taxon>Bacillota</taxon>
        <taxon>Bacilli</taxon>
        <taxon>Bacillales</taxon>
        <taxon>Paenibacillaceae</taxon>
        <taxon>Candidatus Pristimantibacillus</taxon>
    </lineage>
</organism>
<dbReference type="KEGG" id="plig:NAG76_07075"/>
<name>A0A9J6ZIW6_9BACL</name>
<dbReference type="InterPro" id="IPR012504">
    <property type="entry name" value="Spore_YabP"/>
</dbReference>
<proteinExistence type="predicted"/>
<gene>
    <name evidence="1" type="primary">yabP</name>
    <name evidence="1" type="ORF">NAG76_07075</name>
</gene>
<dbReference type="Proteomes" id="UP001056756">
    <property type="component" value="Chromosome"/>
</dbReference>
<evidence type="ECO:0000313" key="2">
    <source>
        <dbReference type="Proteomes" id="UP001056756"/>
    </source>
</evidence>
<dbReference type="InterPro" id="IPR038705">
    <property type="entry name" value="YabP_sf"/>
</dbReference>
<sequence length="94" mass="10453">MMEQPKKQKQQDVKLTNRKLLELTGVTKVESFDSELFLLDTELGMLTITGHNLHMKHLSLEQGLVAIEGLVHSLAYSDGNNAGKGKGVFGKLFR</sequence>
<dbReference type="EMBL" id="CP097899">
    <property type="protein sequence ID" value="URN95988.1"/>
    <property type="molecule type" value="Genomic_DNA"/>
</dbReference>
<dbReference type="GO" id="GO:0030435">
    <property type="term" value="P:sporulation resulting in formation of a cellular spore"/>
    <property type="evidence" value="ECO:0007669"/>
    <property type="project" value="InterPro"/>
</dbReference>
<protein>
    <submittedName>
        <fullName evidence="1">Sporulation protein YabP</fullName>
    </submittedName>
</protein>
<dbReference type="NCBIfam" id="TIGR02892">
    <property type="entry name" value="spore_yabP"/>
    <property type="match status" value="1"/>
</dbReference>
<reference evidence="1" key="1">
    <citation type="submission" date="2022-05" db="EMBL/GenBank/DDBJ databases">
        <title>Novel bacterial taxa in a minimal lignocellulolytic consortium and its capacity to transform plastics disclosed by genome-resolved metagenomics.</title>
        <authorList>
            <person name="Rodriguez C.A.D."/>
            <person name="Diaz-Garcia L."/>
            <person name="Herrera K."/>
            <person name="Tarazona N.A."/>
            <person name="Sproer C."/>
            <person name="Overmann J."/>
            <person name="Jimenez D.J."/>
        </authorList>
    </citation>
    <scope>NUCLEOTIDE SEQUENCE</scope>
    <source>
        <strain evidence="1">MAG5</strain>
    </source>
</reference>
<dbReference type="Pfam" id="PF07873">
    <property type="entry name" value="YabP"/>
    <property type="match status" value="1"/>
</dbReference>
<dbReference type="AlphaFoldDB" id="A0A9J6ZIW6"/>
<dbReference type="Gene3D" id="2.60.40.2000">
    <property type="match status" value="1"/>
</dbReference>